<evidence type="ECO:0000259" key="1">
    <source>
        <dbReference type="Pfam" id="PF16977"/>
    </source>
</evidence>
<keyword evidence="3" id="KW-1185">Reference proteome</keyword>
<dbReference type="PROSITE" id="PS51257">
    <property type="entry name" value="PROKAR_LIPOPROTEIN"/>
    <property type="match status" value="1"/>
</dbReference>
<dbReference type="InterPro" id="IPR031569">
    <property type="entry name" value="ApeC"/>
</dbReference>
<comment type="caution">
    <text evidence="2">The sequence shown here is derived from an EMBL/GenBank/DDBJ whole genome shotgun (WGS) entry which is preliminary data.</text>
</comment>
<dbReference type="PANTHER" id="PTHR19324">
    <property type="entry name" value="PERFORIN-LIKE PROTEIN 1"/>
    <property type="match status" value="1"/>
</dbReference>
<protein>
    <recommendedName>
        <fullName evidence="1">Apextrin C-terminal domain-containing protein</fullName>
    </recommendedName>
</protein>
<accession>A0AAV2HIM2</accession>
<evidence type="ECO:0000313" key="2">
    <source>
        <dbReference type="EMBL" id="CAL1532017.1"/>
    </source>
</evidence>
<dbReference type="Pfam" id="PF16977">
    <property type="entry name" value="ApeC"/>
    <property type="match status" value="1"/>
</dbReference>
<proteinExistence type="predicted"/>
<dbReference type="AlphaFoldDB" id="A0AAV2HIM2"/>
<reference evidence="2 3" key="1">
    <citation type="submission" date="2024-04" db="EMBL/GenBank/DDBJ databases">
        <authorList>
            <consortium name="Genoscope - CEA"/>
            <person name="William W."/>
        </authorList>
    </citation>
    <scope>NUCLEOTIDE SEQUENCE [LARGE SCALE GENOMIC DNA]</scope>
</reference>
<sequence>MRLTIMLKSRALICVLTLAALVSISCASFLLTLSPNAITQGLTENATLRCNYWGEAALSKLYSVTRVQIRKDRGDGASHLFAELASNENVVTLKWFSDSVIVRGNASSIGETYLEITWPVAVDDLFGRFACDVSGFDANGAILTETSPTLEITEANYTVHEVMRLLAVLKTEQKTYCDERVRAAEESFSMRIREVEANHTAMLYLLANELKSETNQTLSTATEFSEEIRGQVETILSLTLHQFWPEGFYGLLMPELGCPYDNGVQWTTGHLQFRTDPSDPNNDTVSEVSRLKKPVLEKNGTEHFVNQFYCVSRKSGEGPRWPMGSYCFHKLEGSDCPWGFEAGAINMGVATSEQGNAPSYLVAGDSTYLSFCCRSDSPANVSIELPNLKPFYLYRLKGTCQEVTGMSVTPEFMTIDTVNGADFFNIVVPDGTLNDVRFELCYYQKLTTGDTPSDAIDDI</sequence>
<feature type="domain" description="Apextrin C-terminal" evidence="1">
    <location>
        <begin position="244"/>
        <end position="443"/>
    </location>
</feature>
<dbReference type="Proteomes" id="UP001497497">
    <property type="component" value="Unassembled WGS sequence"/>
</dbReference>
<organism evidence="2 3">
    <name type="scientific">Lymnaea stagnalis</name>
    <name type="common">Great pond snail</name>
    <name type="synonym">Helix stagnalis</name>
    <dbReference type="NCBI Taxonomy" id="6523"/>
    <lineage>
        <taxon>Eukaryota</taxon>
        <taxon>Metazoa</taxon>
        <taxon>Spiralia</taxon>
        <taxon>Lophotrochozoa</taxon>
        <taxon>Mollusca</taxon>
        <taxon>Gastropoda</taxon>
        <taxon>Heterobranchia</taxon>
        <taxon>Euthyneura</taxon>
        <taxon>Panpulmonata</taxon>
        <taxon>Hygrophila</taxon>
        <taxon>Lymnaeoidea</taxon>
        <taxon>Lymnaeidae</taxon>
        <taxon>Lymnaea</taxon>
    </lineage>
</organism>
<evidence type="ECO:0000313" key="3">
    <source>
        <dbReference type="Proteomes" id="UP001497497"/>
    </source>
</evidence>
<dbReference type="EMBL" id="CAXITT010000103">
    <property type="protein sequence ID" value="CAL1532017.1"/>
    <property type="molecule type" value="Genomic_DNA"/>
</dbReference>
<gene>
    <name evidence="2" type="ORF">GSLYS_00006096001</name>
</gene>
<dbReference type="PANTHER" id="PTHR19324:SF33">
    <property type="entry name" value="MUCIN-5AC"/>
    <property type="match status" value="1"/>
</dbReference>
<name>A0AAV2HIM2_LYMST</name>